<dbReference type="PANTHER" id="PTHR42879">
    <property type="entry name" value="3-OXOACYL-(ACYL-CARRIER-PROTEIN) REDUCTASE"/>
    <property type="match status" value="1"/>
</dbReference>
<comment type="similarity">
    <text evidence="2 10">Belongs to the short-chain dehydrogenases/reductases (SDR) family.</text>
</comment>
<dbReference type="FunFam" id="3.40.50.720:FF:000173">
    <property type="entry name" value="3-oxoacyl-[acyl-carrier protein] reductase"/>
    <property type="match status" value="1"/>
</dbReference>
<keyword evidence="4 10" id="KW-0276">Fatty acid metabolism</keyword>
<proteinExistence type="inferred from homology"/>
<comment type="pathway">
    <text evidence="1 10">Lipid metabolism; fatty acid biosynthesis.</text>
</comment>
<evidence type="ECO:0000313" key="12">
    <source>
        <dbReference type="EMBL" id="KRL84255.1"/>
    </source>
</evidence>
<dbReference type="eggNOG" id="COG1028">
    <property type="taxonomic scope" value="Bacteria"/>
</dbReference>
<dbReference type="PANTHER" id="PTHR42879:SF2">
    <property type="entry name" value="3-OXOACYL-[ACYL-CARRIER-PROTEIN] REDUCTASE FABG"/>
    <property type="match status" value="1"/>
</dbReference>
<evidence type="ECO:0000256" key="9">
    <source>
        <dbReference type="PIRSR" id="PIRSR611284-2"/>
    </source>
</evidence>
<protein>
    <recommendedName>
        <fullName evidence="3 10">3-oxoacyl-[acyl-carrier-protein] reductase</fullName>
        <ecNumber evidence="3 10">1.1.1.100</ecNumber>
    </recommendedName>
</protein>
<evidence type="ECO:0000256" key="8">
    <source>
        <dbReference type="PIRSR" id="PIRSR611284-1"/>
    </source>
</evidence>
<dbReference type="OrthoDB" id="9803333at2"/>
<dbReference type="NCBIfam" id="NF009466">
    <property type="entry name" value="PRK12826.1-2"/>
    <property type="match status" value="1"/>
</dbReference>
<dbReference type="GO" id="GO:0006633">
    <property type="term" value="P:fatty acid biosynthetic process"/>
    <property type="evidence" value="ECO:0007669"/>
    <property type="project" value="UniProtKB-UniPathway"/>
</dbReference>
<dbReference type="SMART" id="SM00822">
    <property type="entry name" value="PKS_KR"/>
    <property type="match status" value="1"/>
</dbReference>
<dbReference type="InterPro" id="IPR036291">
    <property type="entry name" value="NAD(P)-bd_dom_sf"/>
</dbReference>
<gene>
    <name evidence="12" type="ORF">FC32_GL001539</name>
</gene>
<dbReference type="Pfam" id="PF13561">
    <property type="entry name" value="adh_short_C2"/>
    <property type="match status" value="1"/>
</dbReference>
<dbReference type="STRING" id="1423724.FC32_GL001539"/>
<dbReference type="InterPro" id="IPR020904">
    <property type="entry name" value="Sc_DH/Rdtase_CS"/>
</dbReference>
<dbReference type="GO" id="GO:0051287">
    <property type="term" value="F:NAD binding"/>
    <property type="evidence" value="ECO:0007669"/>
    <property type="project" value="UniProtKB-UniRule"/>
</dbReference>
<keyword evidence="6 10" id="KW-0275">Fatty acid biosynthesis</keyword>
<keyword evidence="10" id="KW-0443">Lipid metabolism</keyword>
<feature type="binding site" evidence="9">
    <location>
        <begin position="153"/>
        <end position="157"/>
    </location>
    <ligand>
        <name>NADP(+)</name>
        <dbReference type="ChEBI" id="CHEBI:58349"/>
    </ligand>
</feature>
<dbReference type="UniPathway" id="UPA00094"/>
<dbReference type="PRINTS" id="PR00080">
    <property type="entry name" value="SDRFAMILY"/>
</dbReference>
<keyword evidence="9 10" id="KW-0521">NADP</keyword>
<dbReference type="InterPro" id="IPR002347">
    <property type="entry name" value="SDR_fam"/>
</dbReference>
<organism evidence="12 13">
    <name type="scientific">Ligilactobacillus apodemi DSM 16634 = JCM 16172</name>
    <dbReference type="NCBI Taxonomy" id="1423724"/>
    <lineage>
        <taxon>Bacteria</taxon>
        <taxon>Bacillati</taxon>
        <taxon>Bacillota</taxon>
        <taxon>Bacilli</taxon>
        <taxon>Lactobacillales</taxon>
        <taxon>Lactobacillaceae</taxon>
        <taxon>Ligilactobacillus</taxon>
    </lineage>
</organism>
<name>A0A0R1TS99_9LACO</name>
<comment type="function">
    <text evidence="10">Catalyzes the NADPH-dependent reduction of beta-ketoacyl-ACP substrates to beta-hydroxyacyl-ACP products, the first reductive step in the elongation cycle of fatty acid biosynthesis.</text>
</comment>
<evidence type="ECO:0000256" key="1">
    <source>
        <dbReference type="ARBA" id="ARBA00005194"/>
    </source>
</evidence>
<evidence type="ECO:0000259" key="11">
    <source>
        <dbReference type="SMART" id="SM00822"/>
    </source>
</evidence>
<evidence type="ECO:0000256" key="4">
    <source>
        <dbReference type="ARBA" id="ARBA00022832"/>
    </source>
</evidence>
<keyword evidence="13" id="KW-1185">Reference proteome</keyword>
<dbReference type="RefSeq" id="WP_025086776.1">
    <property type="nucleotide sequence ID" value="NZ_AZFT01000053.1"/>
</dbReference>
<feature type="binding site" evidence="9">
    <location>
        <begin position="12"/>
        <end position="15"/>
    </location>
    <ligand>
        <name>NADP(+)</name>
        <dbReference type="ChEBI" id="CHEBI:58349"/>
    </ligand>
</feature>
<evidence type="ECO:0000256" key="10">
    <source>
        <dbReference type="RuleBase" id="RU366074"/>
    </source>
</evidence>
<reference evidence="12 13" key="1">
    <citation type="journal article" date="2015" name="Genome Announc.">
        <title>Expanding the biotechnology potential of lactobacilli through comparative genomics of 213 strains and associated genera.</title>
        <authorList>
            <person name="Sun Z."/>
            <person name="Harris H.M."/>
            <person name="McCann A."/>
            <person name="Guo C."/>
            <person name="Argimon S."/>
            <person name="Zhang W."/>
            <person name="Yang X."/>
            <person name="Jeffery I.B."/>
            <person name="Cooney J.C."/>
            <person name="Kagawa T.F."/>
            <person name="Liu W."/>
            <person name="Song Y."/>
            <person name="Salvetti E."/>
            <person name="Wrobel A."/>
            <person name="Rasinkangas P."/>
            <person name="Parkhill J."/>
            <person name="Rea M.C."/>
            <person name="O'Sullivan O."/>
            <person name="Ritari J."/>
            <person name="Douillard F.P."/>
            <person name="Paul Ross R."/>
            <person name="Yang R."/>
            <person name="Briner A.E."/>
            <person name="Felis G.E."/>
            <person name="de Vos W.M."/>
            <person name="Barrangou R."/>
            <person name="Klaenhammer T.R."/>
            <person name="Caufield P.W."/>
            <person name="Cui Y."/>
            <person name="Zhang H."/>
            <person name="O'Toole P.W."/>
        </authorList>
    </citation>
    <scope>NUCLEOTIDE SEQUENCE [LARGE SCALE GENOMIC DNA]</scope>
    <source>
        <strain evidence="12 13">DSM 16634</strain>
    </source>
</reference>
<dbReference type="PROSITE" id="PS00061">
    <property type="entry name" value="ADH_SHORT"/>
    <property type="match status" value="1"/>
</dbReference>
<accession>A0A0R1TS99</accession>
<sequence>MNLTGKNVFVSGSSRGIGAQIALEFAKKGANVVLNGRTKVSEELIADIKAQGVTCEVVLGDISNEADVLKMVKEATEKMGNIDVLVNNAGITADKLLIGMDEASFEQVINVNLTGTFRMTKAFLKKMCKKRQGVIINISSVVGLHGNAGQANYAASKAGIIGLTKTTAKEGALRNVRCNAIAPGMIASDMTKELSAKVKDSISEKILLKRFGTPEEIAHAAIFLAENDYITGQVLTVDGGLSF</sequence>
<evidence type="ECO:0000256" key="2">
    <source>
        <dbReference type="ARBA" id="ARBA00006484"/>
    </source>
</evidence>
<feature type="domain" description="Ketoreductase" evidence="11">
    <location>
        <begin position="6"/>
        <end position="189"/>
    </location>
</feature>
<feature type="binding site" evidence="9">
    <location>
        <position position="186"/>
    </location>
    <ligand>
        <name>NADP(+)</name>
        <dbReference type="ChEBI" id="CHEBI:58349"/>
    </ligand>
</feature>
<evidence type="ECO:0000313" key="13">
    <source>
        <dbReference type="Proteomes" id="UP000051324"/>
    </source>
</evidence>
<dbReference type="Gene3D" id="3.40.50.720">
    <property type="entry name" value="NAD(P)-binding Rossmann-like Domain"/>
    <property type="match status" value="1"/>
</dbReference>
<dbReference type="SUPFAM" id="SSF51735">
    <property type="entry name" value="NAD(P)-binding Rossmann-fold domains"/>
    <property type="match status" value="1"/>
</dbReference>
<keyword evidence="5 10" id="KW-0560">Oxidoreductase</keyword>
<evidence type="ECO:0000256" key="6">
    <source>
        <dbReference type="ARBA" id="ARBA00023160"/>
    </source>
</evidence>
<dbReference type="AlphaFoldDB" id="A0A0R1TS99"/>
<dbReference type="InterPro" id="IPR011284">
    <property type="entry name" value="3oxo_ACP_reduc"/>
</dbReference>
<dbReference type="EC" id="1.1.1.100" evidence="3 10"/>
<dbReference type="EMBL" id="AZFT01000053">
    <property type="protein sequence ID" value="KRL84255.1"/>
    <property type="molecule type" value="Genomic_DNA"/>
</dbReference>
<feature type="binding site" evidence="9">
    <location>
        <position position="88"/>
    </location>
    <ligand>
        <name>NADP(+)</name>
        <dbReference type="ChEBI" id="CHEBI:58349"/>
    </ligand>
</feature>
<comment type="catalytic activity">
    <reaction evidence="7 10">
        <text>a (3R)-hydroxyacyl-[ACP] + NADP(+) = a 3-oxoacyl-[ACP] + NADPH + H(+)</text>
        <dbReference type="Rhea" id="RHEA:17397"/>
        <dbReference type="Rhea" id="RHEA-COMP:9916"/>
        <dbReference type="Rhea" id="RHEA-COMP:9945"/>
        <dbReference type="ChEBI" id="CHEBI:15378"/>
        <dbReference type="ChEBI" id="CHEBI:57783"/>
        <dbReference type="ChEBI" id="CHEBI:58349"/>
        <dbReference type="ChEBI" id="CHEBI:78776"/>
        <dbReference type="ChEBI" id="CHEBI:78827"/>
        <dbReference type="EC" id="1.1.1.100"/>
    </reaction>
</comment>
<keyword evidence="10" id="KW-0444">Lipid biosynthesis</keyword>
<comment type="caution">
    <text evidence="12">The sequence shown here is derived from an EMBL/GenBank/DDBJ whole genome shotgun (WGS) entry which is preliminary data.</text>
</comment>
<dbReference type="PRINTS" id="PR00081">
    <property type="entry name" value="GDHRDH"/>
</dbReference>
<dbReference type="Proteomes" id="UP000051324">
    <property type="component" value="Unassembled WGS sequence"/>
</dbReference>
<feature type="active site" description="Proton acceptor" evidence="8">
    <location>
        <position position="153"/>
    </location>
</feature>
<evidence type="ECO:0000256" key="5">
    <source>
        <dbReference type="ARBA" id="ARBA00023002"/>
    </source>
</evidence>
<evidence type="ECO:0000256" key="7">
    <source>
        <dbReference type="ARBA" id="ARBA00048508"/>
    </source>
</evidence>
<dbReference type="InterPro" id="IPR050259">
    <property type="entry name" value="SDR"/>
</dbReference>
<dbReference type="InterPro" id="IPR057326">
    <property type="entry name" value="KR_dom"/>
</dbReference>
<dbReference type="PATRIC" id="fig|1423724.4.peg.1606"/>
<evidence type="ECO:0000256" key="3">
    <source>
        <dbReference type="ARBA" id="ARBA00012948"/>
    </source>
</evidence>
<comment type="subunit">
    <text evidence="10">Homotetramer.</text>
</comment>
<dbReference type="NCBIfam" id="TIGR01830">
    <property type="entry name" value="3oxo_ACP_reduc"/>
    <property type="match status" value="1"/>
</dbReference>
<dbReference type="GO" id="GO:0004316">
    <property type="term" value="F:3-oxoacyl-[acyl-carrier-protein] reductase (NADPH) activity"/>
    <property type="evidence" value="ECO:0007669"/>
    <property type="project" value="UniProtKB-UniRule"/>
</dbReference>